<dbReference type="EMBL" id="CM001402">
    <property type="protein sequence ID" value="EHO43306.1"/>
    <property type="molecule type" value="Genomic_DNA"/>
</dbReference>
<sequence>MTPRAKLMYLKLRYVEIPKILVKAQYLKVKKLFVRHQPAPEMVRLDKSLSV</sequence>
<dbReference type="Proteomes" id="UP000183868">
    <property type="component" value="Chromosome"/>
</dbReference>
<protein>
    <submittedName>
        <fullName evidence="2">Uncharacterized protein</fullName>
    </submittedName>
</protein>
<dbReference type="KEGG" id="caby:Cabys_2661"/>
<dbReference type="Proteomes" id="UP000004671">
    <property type="component" value="Chromosome"/>
</dbReference>
<evidence type="ECO:0000313" key="1">
    <source>
        <dbReference type="EMBL" id="APF19409.1"/>
    </source>
</evidence>
<reference evidence="2 3" key="1">
    <citation type="submission" date="2011-09" db="EMBL/GenBank/DDBJ databases">
        <title>The permanent draft genome of Caldithrix abyssi DSM 13497.</title>
        <authorList>
            <consortium name="US DOE Joint Genome Institute (JGI-PGF)"/>
            <person name="Lucas S."/>
            <person name="Han J."/>
            <person name="Lapidus A."/>
            <person name="Bruce D."/>
            <person name="Goodwin L."/>
            <person name="Pitluck S."/>
            <person name="Peters L."/>
            <person name="Kyrpides N."/>
            <person name="Mavromatis K."/>
            <person name="Ivanova N."/>
            <person name="Mikhailova N."/>
            <person name="Chertkov O."/>
            <person name="Detter J.C."/>
            <person name="Tapia R."/>
            <person name="Han C."/>
            <person name="Land M."/>
            <person name="Hauser L."/>
            <person name="Markowitz V."/>
            <person name="Cheng J.-F."/>
            <person name="Hugenholtz P."/>
            <person name="Woyke T."/>
            <person name="Wu D."/>
            <person name="Spring S."/>
            <person name="Brambilla E."/>
            <person name="Klenk H.-P."/>
            <person name="Eisen J.A."/>
        </authorList>
    </citation>
    <scope>NUCLEOTIDE SEQUENCE [LARGE SCALE GENOMIC DNA]</scope>
    <source>
        <strain evidence="2 3">DSM 13497</strain>
    </source>
</reference>
<reference evidence="1 4" key="2">
    <citation type="submission" date="2016-11" db="EMBL/GenBank/DDBJ databases">
        <title>Genomic analysis of Caldithrix abyssi and proposal of a novel bacterial phylum Caldithrichaeota.</title>
        <authorList>
            <person name="Kublanov I."/>
            <person name="Sigalova O."/>
            <person name="Gavrilov S."/>
            <person name="Lebedinsky A."/>
            <person name="Ivanova N."/>
            <person name="Daum C."/>
            <person name="Reddy T."/>
            <person name="Klenk H.P."/>
            <person name="Goker M."/>
            <person name="Reva O."/>
            <person name="Miroshnichenko M."/>
            <person name="Kyprides N."/>
            <person name="Woyke T."/>
            <person name="Gelfand M."/>
        </authorList>
    </citation>
    <scope>NUCLEOTIDE SEQUENCE [LARGE SCALE GENOMIC DNA]</scope>
    <source>
        <strain evidence="1 4">LF13</strain>
    </source>
</reference>
<dbReference type="InParanoid" id="H1XPD5"/>
<dbReference type="HOGENOM" id="CLU_3096685_0_0_0"/>
<gene>
    <name evidence="1" type="ORF">Cabys_2661</name>
    <name evidence="2" type="ORF">Calab_3709</name>
</gene>
<organism evidence="2 3">
    <name type="scientific">Caldithrix abyssi DSM 13497</name>
    <dbReference type="NCBI Taxonomy" id="880073"/>
    <lineage>
        <taxon>Bacteria</taxon>
        <taxon>Pseudomonadati</taxon>
        <taxon>Calditrichota</taxon>
        <taxon>Calditrichia</taxon>
        <taxon>Calditrichales</taxon>
        <taxon>Calditrichaceae</taxon>
        <taxon>Caldithrix</taxon>
    </lineage>
</organism>
<dbReference type="AlphaFoldDB" id="H1XPD5"/>
<dbReference type="PaxDb" id="880073-Calab_3709"/>
<evidence type="ECO:0000313" key="4">
    <source>
        <dbReference type="Proteomes" id="UP000183868"/>
    </source>
</evidence>
<accession>H1XPD5</accession>
<keyword evidence="3" id="KW-1185">Reference proteome</keyword>
<evidence type="ECO:0000313" key="3">
    <source>
        <dbReference type="Proteomes" id="UP000004671"/>
    </source>
</evidence>
<name>H1XPD5_CALAY</name>
<dbReference type="EMBL" id="CP018099">
    <property type="protein sequence ID" value="APF19409.1"/>
    <property type="molecule type" value="Genomic_DNA"/>
</dbReference>
<proteinExistence type="predicted"/>
<dbReference type="RefSeq" id="WP_006930880.1">
    <property type="nucleotide sequence ID" value="NZ_CM001402.1"/>
</dbReference>
<evidence type="ECO:0000313" key="2">
    <source>
        <dbReference type="EMBL" id="EHO43306.1"/>
    </source>
</evidence>